<dbReference type="GO" id="GO:0160148">
    <property type="term" value="F:tRNA pseudouridine(55) synthase activity"/>
    <property type="evidence" value="ECO:0007669"/>
    <property type="project" value="UniProtKB-EC"/>
</dbReference>
<dbReference type="CDD" id="cd02573">
    <property type="entry name" value="PseudoU_synth_EcTruB"/>
    <property type="match status" value="1"/>
</dbReference>
<feature type="active site" description="Nucleophile" evidence="5">
    <location>
        <position position="41"/>
    </location>
</feature>
<dbReference type="Gene3D" id="2.30.130.10">
    <property type="entry name" value="PUA domain"/>
    <property type="match status" value="1"/>
</dbReference>
<dbReference type="InterPro" id="IPR015947">
    <property type="entry name" value="PUA-like_sf"/>
</dbReference>
<comment type="function">
    <text evidence="5">Responsible for synthesis of pseudouridine from uracil-55 in the psi GC loop of transfer RNAs.</text>
</comment>
<dbReference type="RefSeq" id="WP_012731769.1">
    <property type="nucleotide sequence ID" value="NC_012704.1"/>
</dbReference>
<dbReference type="Pfam" id="PF16198">
    <property type="entry name" value="TruB_C_2"/>
    <property type="match status" value="1"/>
</dbReference>
<evidence type="ECO:0000259" key="6">
    <source>
        <dbReference type="Pfam" id="PF01509"/>
    </source>
</evidence>
<dbReference type="eggNOG" id="COG0130">
    <property type="taxonomic scope" value="Bacteria"/>
</dbReference>
<dbReference type="AlphaFoldDB" id="C4LJ77"/>
<dbReference type="InterPro" id="IPR020103">
    <property type="entry name" value="PsdUridine_synth_cat_dom_sf"/>
</dbReference>
<feature type="domain" description="Pseudouridine synthase II N-terminal" evidence="6">
    <location>
        <begin position="123"/>
        <end position="215"/>
    </location>
</feature>
<dbReference type="EC" id="5.4.99.25" evidence="5"/>
<dbReference type="HAMAP" id="MF_01080">
    <property type="entry name" value="TruB_bact"/>
    <property type="match status" value="1"/>
</dbReference>
<dbReference type="InterPro" id="IPR014780">
    <property type="entry name" value="tRNA_psdUridine_synth_TruB"/>
</dbReference>
<dbReference type="Pfam" id="PF09142">
    <property type="entry name" value="TruB_C"/>
    <property type="match status" value="1"/>
</dbReference>
<evidence type="ECO:0000256" key="3">
    <source>
        <dbReference type="ARBA" id="ARBA00022694"/>
    </source>
</evidence>
<dbReference type="GO" id="GO:0016829">
    <property type="term" value="F:lyase activity"/>
    <property type="evidence" value="ECO:0007669"/>
    <property type="project" value="UniProtKB-KW"/>
</dbReference>
<comment type="catalytic activity">
    <reaction evidence="1 5">
        <text>uridine(55) in tRNA = pseudouridine(55) in tRNA</text>
        <dbReference type="Rhea" id="RHEA:42532"/>
        <dbReference type="Rhea" id="RHEA-COMP:10101"/>
        <dbReference type="Rhea" id="RHEA-COMP:10102"/>
        <dbReference type="ChEBI" id="CHEBI:65314"/>
        <dbReference type="ChEBI" id="CHEBI:65315"/>
        <dbReference type="EC" id="5.4.99.25"/>
    </reaction>
</comment>
<evidence type="ECO:0000256" key="4">
    <source>
        <dbReference type="ARBA" id="ARBA00023235"/>
    </source>
</evidence>
<evidence type="ECO:0000259" key="7">
    <source>
        <dbReference type="Pfam" id="PF09142"/>
    </source>
</evidence>
<dbReference type="KEGG" id="ckp:ckrop_1137"/>
<dbReference type="PANTHER" id="PTHR13767:SF2">
    <property type="entry name" value="PSEUDOURIDYLATE SYNTHASE TRUB1"/>
    <property type="match status" value="1"/>
</dbReference>
<feature type="domain" description="tRNA pseudouridine synthase II TruB subfamily 2 C-terminal" evidence="7">
    <location>
        <begin position="291"/>
        <end position="346"/>
    </location>
</feature>
<dbReference type="InterPro" id="IPR036974">
    <property type="entry name" value="PUA_sf"/>
</dbReference>
<evidence type="ECO:0000256" key="2">
    <source>
        <dbReference type="ARBA" id="ARBA00005642"/>
    </source>
</evidence>
<evidence type="ECO:0000256" key="1">
    <source>
        <dbReference type="ARBA" id="ARBA00000385"/>
    </source>
</evidence>
<name>C4LJ77_CORK4</name>
<feature type="domain" description="Pseudouridine synthase II N-terminal" evidence="6">
    <location>
        <begin position="26"/>
        <end position="105"/>
    </location>
</feature>
<dbReference type="SUPFAM" id="SSF55120">
    <property type="entry name" value="Pseudouridine synthase"/>
    <property type="match status" value="1"/>
</dbReference>
<dbReference type="STRING" id="645127.ckrop_1137"/>
<dbReference type="HOGENOM" id="CLU_032087_0_0_11"/>
<evidence type="ECO:0000259" key="8">
    <source>
        <dbReference type="Pfam" id="PF16198"/>
    </source>
</evidence>
<evidence type="ECO:0000313" key="10">
    <source>
        <dbReference type="Proteomes" id="UP000001473"/>
    </source>
</evidence>
<dbReference type="InterPro" id="IPR002501">
    <property type="entry name" value="PsdUridine_synth_N"/>
</dbReference>
<dbReference type="Pfam" id="PF01509">
    <property type="entry name" value="TruB_N"/>
    <property type="match status" value="2"/>
</dbReference>
<proteinExistence type="inferred from homology"/>
<dbReference type="InterPro" id="IPR032819">
    <property type="entry name" value="TruB_C"/>
</dbReference>
<comment type="similarity">
    <text evidence="2 5">Belongs to the pseudouridine synthase TruB family. Type 1 subfamily.</text>
</comment>
<dbReference type="SUPFAM" id="SSF88697">
    <property type="entry name" value="PUA domain-like"/>
    <property type="match status" value="1"/>
</dbReference>
<dbReference type="EMBL" id="CP001620">
    <property type="protein sequence ID" value="ACR17882.1"/>
    <property type="molecule type" value="Genomic_DNA"/>
</dbReference>
<organism evidence="9 10">
    <name type="scientific">Corynebacterium kroppenstedtii (strain DSM 44385 / JCM 11950 / CIP 105744 / CCUG 35717)</name>
    <dbReference type="NCBI Taxonomy" id="645127"/>
    <lineage>
        <taxon>Bacteria</taxon>
        <taxon>Bacillati</taxon>
        <taxon>Actinomycetota</taxon>
        <taxon>Actinomycetes</taxon>
        <taxon>Mycobacteriales</taxon>
        <taxon>Corynebacteriaceae</taxon>
        <taxon>Corynebacterium</taxon>
    </lineage>
</organism>
<evidence type="ECO:0000313" key="9">
    <source>
        <dbReference type="EMBL" id="ACR17882.1"/>
    </source>
</evidence>
<gene>
    <name evidence="5" type="primary">truB</name>
    <name evidence="9" type="ordered locus">ckrop_1137</name>
</gene>
<dbReference type="OrthoDB" id="9802309at2"/>
<keyword evidence="9" id="KW-0456">Lyase</keyword>
<dbReference type="Gene3D" id="3.30.2350.10">
    <property type="entry name" value="Pseudouridine synthase"/>
    <property type="match status" value="1"/>
</dbReference>
<dbReference type="PANTHER" id="PTHR13767">
    <property type="entry name" value="TRNA-PSEUDOURIDINE SYNTHASE"/>
    <property type="match status" value="1"/>
</dbReference>
<dbReference type="Proteomes" id="UP000001473">
    <property type="component" value="Chromosome"/>
</dbReference>
<evidence type="ECO:0000256" key="5">
    <source>
        <dbReference type="HAMAP-Rule" id="MF_01080"/>
    </source>
</evidence>
<reference evidence="9 10" key="1">
    <citation type="journal article" date="2008" name="J. Biotechnol.">
        <title>Ultrafast pyrosequencing of Corynebacterium kroppenstedtii DSM44385 revealed insights into the physiology of a lipophilic corynebacterium that lacks mycolic acids.</title>
        <authorList>
            <person name="Tauch A."/>
            <person name="Schneider J."/>
            <person name="Szczepanowski R."/>
            <person name="Tilker A."/>
            <person name="Viehoever P."/>
            <person name="Gartemann K.-H."/>
            <person name="Arnold W."/>
            <person name="Blom J."/>
            <person name="Brinkrolf K."/>
            <person name="Brune I."/>
            <person name="Goetker S."/>
            <person name="Weisshaar B."/>
            <person name="Goesmann A."/>
            <person name="Droege M."/>
            <person name="Puehler A."/>
        </authorList>
    </citation>
    <scope>NUCLEOTIDE SEQUENCE [LARGE SCALE GENOMIC DNA]</scope>
    <source>
        <strain evidence="10">DSM 44385 / JCM 11950 / CIP 105744 / CCUG 35717</strain>
    </source>
</reference>
<protein>
    <recommendedName>
        <fullName evidence="5">tRNA pseudouridine synthase B</fullName>
        <ecNumber evidence="5">5.4.99.25</ecNumber>
    </recommendedName>
    <alternativeName>
        <fullName evidence="5">tRNA pseudouridine(55) synthase</fullName>
        <shortName evidence="5">Psi55 synthase</shortName>
    </alternativeName>
    <alternativeName>
        <fullName evidence="5">tRNA pseudouridylate synthase</fullName>
    </alternativeName>
    <alternativeName>
        <fullName evidence="5">tRNA-uridine isomerase</fullName>
    </alternativeName>
</protein>
<accession>C4LJ77</accession>
<dbReference type="GO" id="GO:0031119">
    <property type="term" value="P:tRNA pseudouridine synthesis"/>
    <property type="evidence" value="ECO:0007669"/>
    <property type="project" value="UniProtKB-UniRule"/>
</dbReference>
<dbReference type="GO" id="GO:0003723">
    <property type="term" value="F:RNA binding"/>
    <property type="evidence" value="ECO:0007669"/>
    <property type="project" value="InterPro"/>
</dbReference>
<dbReference type="GO" id="GO:1990481">
    <property type="term" value="P:mRNA pseudouridine synthesis"/>
    <property type="evidence" value="ECO:0007669"/>
    <property type="project" value="TreeGrafter"/>
</dbReference>
<keyword evidence="10" id="KW-1185">Reference proteome</keyword>
<keyword evidence="4 5" id="KW-0413">Isomerase</keyword>
<dbReference type="InterPro" id="IPR015225">
    <property type="entry name" value="tRNA_psdUridine_synth_fam2_C"/>
</dbReference>
<feature type="domain" description="tRNA pseudouridylate synthase B C-terminal" evidence="8">
    <location>
        <begin position="216"/>
        <end position="270"/>
    </location>
</feature>
<sequence length="351" mass="38186">MLDRSGIVIVDKPAGMTSHDVVSAMRRLMRTRKVGHAGTLDPAATGVLILGIERGTKFMTHLVANTKSYDATIRLGFATTTDDAEGEPIPYPDDSEENSIQAAARPLISPSTRERLSLLLSKPERIDRAREQLTGDIMQRPSSVSAIKVDGRRAYDRVRSGEEVSLPPRPVTVSTFDIRDMRTATIDSGDNNDGDEDVTVIDLDVTVDCSSGTYIRALARDLGEILGVGGHLTALRRTRVGSFSLDDAKTLDQLRDEQSLAEQRIRDEQLTGETPRASLSYSLDQAITRSFPIRHLRDDEATAVSMGKRIPASDLKDVYAGVSADGHAIALMKNEGKIAKTVFVARPATLS</sequence>
<keyword evidence="3 5" id="KW-0819">tRNA processing</keyword>